<evidence type="ECO:0000313" key="5">
    <source>
        <dbReference type="WBParaSite" id="ACRNAN_scaffold9321.g24431.t1"/>
    </source>
</evidence>
<keyword evidence="1" id="KW-0206">Cytoskeleton</keyword>
<protein>
    <recommendedName>
        <fullName evidence="1">Major sperm protein</fullName>
    </recommendedName>
</protein>
<evidence type="ECO:0000256" key="1">
    <source>
        <dbReference type="RuleBase" id="RU003425"/>
    </source>
</evidence>
<dbReference type="SUPFAM" id="SSF49354">
    <property type="entry name" value="PapD-like"/>
    <property type="match status" value="1"/>
</dbReference>
<dbReference type="PANTHER" id="PTHR46472">
    <property type="entry name" value="NUCLEOREDOXIN"/>
    <property type="match status" value="1"/>
</dbReference>
<keyword evidence="1" id="KW-0963">Cytoplasm</keyword>
<comment type="function">
    <text evidence="1">Central component in molecular interactions underlying sperm crawling. Forms an extensive filament system that extends from sperm villipoda, along the leading edge of the pseudopod.</text>
</comment>
<evidence type="ECO:0000259" key="2">
    <source>
        <dbReference type="PROSITE" id="PS50202"/>
    </source>
</evidence>
<organism evidence="4 5">
    <name type="scientific">Acrobeloides nanus</name>
    <dbReference type="NCBI Taxonomy" id="290746"/>
    <lineage>
        <taxon>Eukaryota</taxon>
        <taxon>Metazoa</taxon>
        <taxon>Ecdysozoa</taxon>
        <taxon>Nematoda</taxon>
        <taxon>Chromadorea</taxon>
        <taxon>Rhabditida</taxon>
        <taxon>Tylenchina</taxon>
        <taxon>Cephalobomorpha</taxon>
        <taxon>Cephaloboidea</taxon>
        <taxon>Cephalobidae</taxon>
        <taxon>Acrobeloides</taxon>
    </lineage>
</organism>
<feature type="domain" description="MSP" evidence="2">
    <location>
        <begin position="155"/>
        <end position="274"/>
    </location>
</feature>
<dbReference type="Pfam" id="PF00635">
    <property type="entry name" value="Motile_Sperm"/>
    <property type="match status" value="1"/>
</dbReference>
<accession>A0A914ELI0</accession>
<dbReference type="GO" id="GO:0005634">
    <property type="term" value="C:nucleus"/>
    <property type="evidence" value="ECO:0007669"/>
    <property type="project" value="TreeGrafter"/>
</dbReference>
<dbReference type="SUPFAM" id="SSF52833">
    <property type="entry name" value="Thioredoxin-like"/>
    <property type="match status" value="1"/>
</dbReference>
<dbReference type="Pfam" id="PF13905">
    <property type="entry name" value="Thioredoxin_8"/>
    <property type="match status" value="1"/>
</dbReference>
<dbReference type="InterPro" id="IPR013783">
    <property type="entry name" value="Ig-like_fold"/>
</dbReference>
<dbReference type="PANTHER" id="PTHR46472:SF1">
    <property type="entry name" value="NUCLEOREDOXIN"/>
    <property type="match status" value="1"/>
</dbReference>
<dbReference type="InterPro" id="IPR000535">
    <property type="entry name" value="MSP_dom"/>
</dbReference>
<sequence length="275" mass="31880">MAELLKDIPLKRKDGSSVDANKDLKDTIVGLYFSASWCGYCHIFSPYLRKFYKDVKETENFELVFLSGDEDEEEFEKYLESSHENWLYIPFGHESIKELDKKFEVGGYPTLVIVKSDGTVISKEGYEEILEKLPSVSLFNDWKTNYANKEKWPGDINLEPESVLYFNAPFDEKLSYKISITNPSEKRVGWQTKLDNKLKLVTVSQQDGVLEPNETIKIPISCDPFEYVEETHGGRSELIIEWTNFPDEAKNLKLEELFQKADGIKRKKLIICFNK</sequence>
<dbReference type="GO" id="GO:0030178">
    <property type="term" value="P:negative regulation of Wnt signaling pathway"/>
    <property type="evidence" value="ECO:0007669"/>
    <property type="project" value="TreeGrafter"/>
</dbReference>
<feature type="domain" description="Thioredoxin" evidence="3">
    <location>
        <begin position="1"/>
        <end position="135"/>
    </location>
</feature>
<dbReference type="InterPro" id="IPR012336">
    <property type="entry name" value="Thioredoxin-like_fold"/>
</dbReference>
<dbReference type="InterPro" id="IPR013766">
    <property type="entry name" value="Thioredoxin_domain"/>
</dbReference>
<dbReference type="PROSITE" id="PS50202">
    <property type="entry name" value="MSP"/>
    <property type="match status" value="1"/>
</dbReference>
<dbReference type="AlphaFoldDB" id="A0A914ELI0"/>
<evidence type="ECO:0000259" key="3">
    <source>
        <dbReference type="PROSITE" id="PS51352"/>
    </source>
</evidence>
<reference evidence="5" key="1">
    <citation type="submission" date="2022-11" db="UniProtKB">
        <authorList>
            <consortium name="WormBaseParasite"/>
        </authorList>
    </citation>
    <scope>IDENTIFICATION</scope>
</reference>
<dbReference type="Proteomes" id="UP000887540">
    <property type="component" value="Unplaced"/>
</dbReference>
<dbReference type="Gene3D" id="2.60.40.10">
    <property type="entry name" value="Immunoglobulins"/>
    <property type="match status" value="1"/>
</dbReference>
<dbReference type="InterPro" id="IPR036249">
    <property type="entry name" value="Thioredoxin-like_sf"/>
</dbReference>
<dbReference type="InterPro" id="IPR008962">
    <property type="entry name" value="PapD-like_sf"/>
</dbReference>
<dbReference type="WBParaSite" id="ACRNAN_scaffold9321.g24431.t1">
    <property type="protein sequence ID" value="ACRNAN_scaffold9321.g24431.t1"/>
    <property type="gene ID" value="ACRNAN_scaffold9321.g24431"/>
</dbReference>
<evidence type="ECO:0000313" key="4">
    <source>
        <dbReference type="Proteomes" id="UP000887540"/>
    </source>
</evidence>
<dbReference type="GO" id="GO:0004791">
    <property type="term" value="F:thioredoxin-disulfide reductase (NADPH) activity"/>
    <property type="evidence" value="ECO:0007669"/>
    <property type="project" value="TreeGrafter"/>
</dbReference>
<dbReference type="PROSITE" id="PS51352">
    <property type="entry name" value="THIOREDOXIN_2"/>
    <property type="match status" value="1"/>
</dbReference>
<proteinExistence type="predicted"/>
<dbReference type="GO" id="GO:0031397">
    <property type="term" value="P:negative regulation of protein ubiquitination"/>
    <property type="evidence" value="ECO:0007669"/>
    <property type="project" value="TreeGrafter"/>
</dbReference>
<keyword evidence="4" id="KW-1185">Reference proteome</keyword>
<name>A0A914ELI0_9BILA</name>
<dbReference type="Gene3D" id="3.40.30.10">
    <property type="entry name" value="Glutaredoxin"/>
    <property type="match status" value="1"/>
</dbReference>